<dbReference type="RefSeq" id="XP_033458719.1">
    <property type="nucleotide sequence ID" value="XM_033607052.1"/>
</dbReference>
<dbReference type="PIRSF" id="PIRSF039099">
    <property type="entry name" value="APP-BP1"/>
    <property type="match status" value="1"/>
</dbReference>
<evidence type="ECO:0000256" key="1">
    <source>
        <dbReference type="ARBA" id="ARBA00005032"/>
    </source>
</evidence>
<evidence type="ECO:0000313" key="6">
    <source>
        <dbReference type="Proteomes" id="UP000504637"/>
    </source>
</evidence>
<dbReference type="GeneID" id="54364852"/>
<protein>
    <recommendedName>
        <fullName evidence="4">NEDD8-activating enzyme E1 regulatory subunit</fullName>
    </recommendedName>
</protein>
<reference evidence="7" key="2">
    <citation type="submission" date="2020-04" db="EMBL/GenBank/DDBJ databases">
        <authorList>
            <consortium name="NCBI Genome Project"/>
        </authorList>
    </citation>
    <scope>NUCLEOTIDE SEQUENCE</scope>
    <source>
        <strain evidence="7">CBS 342.82</strain>
    </source>
</reference>
<gene>
    <name evidence="7" type="ORF">K489DRAFT_402544</name>
</gene>
<dbReference type="InterPro" id="IPR030667">
    <property type="entry name" value="APP-BP1"/>
</dbReference>
<dbReference type="Proteomes" id="UP000504637">
    <property type="component" value="Unplaced"/>
</dbReference>
<dbReference type="InterPro" id="IPR000594">
    <property type="entry name" value="ThiF_NAD_FAD-bd"/>
</dbReference>
<dbReference type="GO" id="GO:0019781">
    <property type="term" value="F:NEDD8 activating enzyme activity"/>
    <property type="evidence" value="ECO:0007669"/>
    <property type="project" value="UniProtKB-UniRule"/>
</dbReference>
<reference evidence="7" key="3">
    <citation type="submission" date="2025-08" db="UniProtKB">
        <authorList>
            <consortium name="RefSeq"/>
        </authorList>
    </citation>
    <scope>IDENTIFICATION</scope>
    <source>
        <strain evidence="7">CBS 342.82</strain>
    </source>
</reference>
<dbReference type="GO" id="GO:0045116">
    <property type="term" value="P:protein neddylation"/>
    <property type="evidence" value="ECO:0007669"/>
    <property type="project" value="UniProtKB-UniRule"/>
</dbReference>
<dbReference type="Gene3D" id="3.40.50.720">
    <property type="entry name" value="NAD(P)-binding Rossmann-like Domain"/>
    <property type="match status" value="2"/>
</dbReference>
<dbReference type="PANTHER" id="PTHR10953">
    <property type="entry name" value="UBIQUITIN-ACTIVATING ENZYME E1"/>
    <property type="match status" value="1"/>
</dbReference>
<dbReference type="OrthoDB" id="1708823at2759"/>
<dbReference type="GO" id="GO:0005737">
    <property type="term" value="C:cytoplasm"/>
    <property type="evidence" value="ECO:0007669"/>
    <property type="project" value="TreeGrafter"/>
</dbReference>
<dbReference type="InterPro" id="IPR045886">
    <property type="entry name" value="ThiF/MoeB/HesA"/>
</dbReference>
<keyword evidence="6" id="KW-1185">Reference proteome</keyword>
<comment type="similarity">
    <text evidence="2 4">Belongs to the ubiquitin-activating E1 family. ULA1 subfamily.</text>
</comment>
<dbReference type="AlphaFoldDB" id="A0A6J3M1C2"/>
<evidence type="ECO:0000256" key="4">
    <source>
        <dbReference type="PIRNR" id="PIRNR039099"/>
    </source>
</evidence>
<sequence length="572" mass="62967">MADIAVEVPPPLQGIPTAKEKRYDRQLRLWGATGQIALENTHILLINNGSGVTGVETLKNLVLPGIGQFSILDSEVVTEADLGVNFFLEDASLGKFRAEQTTRLLKELNPDVDGHAITEKKPLESWVTGKNAFEPYTLVLVAAPVDSVILRNIEVQTRASNIPTFYLHCVGFYSHFSISLPPAFPIVDTHPDPTGTTDLRLTRPWPELSDFARRKTADMDKMNGEDFAHIPYLCLLLHYLEVWKAEHEGKLPETYKEKSAFREELRKGSATEENFDEACAAVLKSLNPPSLPSNVREILNAPEAQELSTTSPPFWLIANAVQQFYTKHNQLPLPGAVPDMKAQSETYIQLQNIYKDKARADCAEVTKTVRALEKSTGRSPSLPSIDDKEIENFCKGAAHISLVRGRPLKVVDAGQKLSFGDRAKSLVNDLTNPESLLPLYIAFLAWDEFLATHSTPDSELGGQGLRLPGSSDAEVDVDAEKLTGIAHTITDALISEAGTRIENPEYDHLRASLGKYCVELTRAGGAELHNIASLTGGLVAQEAIKVITEQYVPVDNVCVWDGIESRTWVGRV</sequence>
<keyword evidence="3 4" id="KW-0833">Ubl conjugation pathway</keyword>
<dbReference type="PANTHER" id="PTHR10953:SF29">
    <property type="entry name" value="NEDD8-ACTIVATING ENZYME E1 REGULATORY SUBUNIT"/>
    <property type="match status" value="1"/>
</dbReference>
<dbReference type="InterPro" id="IPR035985">
    <property type="entry name" value="Ubiquitin-activating_enz"/>
</dbReference>
<feature type="domain" description="THIF-type NAD/FAD binding fold" evidence="5">
    <location>
        <begin position="23"/>
        <end position="550"/>
    </location>
</feature>
<evidence type="ECO:0000256" key="3">
    <source>
        <dbReference type="ARBA" id="ARBA00022786"/>
    </source>
</evidence>
<comment type="function">
    <text evidence="4">Regulatory subunit of the dimeric UBA3-ULA1 E1 enzyme.</text>
</comment>
<dbReference type="SUPFAM" id="SSF69572">
    <property type="entry name" value="Activating enzymes of the ubiquitin-like proteins"/>
    <property type="match status" value="1"/>
</dbReference>
<dbReference type="UniPathway" id="UPA00885"/>
<accession>A0A6J3M1C2</accession>
<evidence type="ECO:0000256" key="2">
    <source>
        <dbReference type="ARBA" id="ARBA00006868"/>
    </source>
</evidence>
<comment type="pathway">
    <text evidence="1 4">Protein modification; protein neddylation.</text>
</comment>
<organism evidence="7">
    <name type="scientific">Dissoconium aciculare CBS 342.82</name>
    <dbReference type="NCBI Taxonomy" id="1314786"/>
    <lineage>
        <taxon>Eukaryota</taxon>
        <taxon>Fungi</taxon>
        <taxon>Dikarya</taxon>
        <taxon>Ascomycota</taxon>
        <taxon>Pezizomycotina</taxon>
        <taxon>Dothideomycetes</taxon>
        <taxon>Dothideomycetidae</taxon>
        <taxon>Mycosphaerellales</taxon>
        <taxon>Dissoconiaceae</taxon>
        <taxon>Dissoconium</taxon>
    </lineage>
</organism>
<reference evidence="7" key="1">
    <citation type="submission" date="2020-01" db="EMBL/GenBank/DDBJ databases">
        <authorList>
            <consortium name="DOE Joint Genome Institute"/>
            <person name="Haridas S."/>
            <person name="Albert R."/>
            <person name="Binder M."/>
            <person name="Bloem J."/>
            <person name="Labutti K."/>
            <person name="Salamov A."/>
            <person name="Andreopoulos B."/>
            <person name="Baker S.E."/>
            <person name="Barry K."/>
            <person name="Bills G."/>
            <person name="Bluhm B.H."/>
            <person name="Cannon C."/>
            <person name="Castanera R."/>
            <person name="Culley D.E."/>
            <person name="Daum C."/>
            <person name="Ezra D."/>
            <person name="Gonzalez J.B."/>
            <person name="Henrissat B."/>
            <person name="Kuo A."/>
            <person name="Liang C."/>
            <person name="Lipzen A."/>
            <person name="Lutzoni F."/>
            <person name="Magnuson J."/>
            <person name="Mondo S."/>
            <person name="Nolan M."/>
            <person name="Ohm R."/>
            <person name="Pangilinan J."/>
            <person name="Park H.-J."/>
            <person name="Ramirez L."/>
            <person name="Alfaro M."/>
            <person name="Sun H."/>
            <person name="Tritt A."/>
            <person name="Yoshinaga Y."/>
            <person name="Zwiers L.-H."/>
            <person name="Turgeon B.G."/>
            <person name="Goodwin S.B."/>
            <person name="Spatafora J.W."/>
            <person name="Crous P.W."/>
            <person name="Grigoriev I.V."/>
        </authorList>
    </citation>
    <scope>NUCLEOTIDE SEQUENCE</scope>
    <source>
        <strain evidence="7">CBS 342.82</strain>
    </source>
</reference>
<evidence type="ECO:0000259" key="5">
    <source>
        <dbReference type="Pfam" id="PF00899"/>
    </source>
</evidence>
<proteinExistence type="inferred from homology"/>
<evidence type="ECO:0000313" key="7">
    <source>
        <dbReference type="RefSeq" id="XP_033458719.1"/>
    </source>
</evidence>
<name>A0A6J3M1C2_9PEZI</name>
<dbReference type="Pfam" id="PF00899">
    <property type="entry name" value="ThiF"/>
    <property type="match status" value="1"/>
</dbReference>